<keyword evidence="2" id="KW-1185">Reference proteome</keyword>
<dbReference type="RefSeq" id="WP_126109300.1">
    <property type="nucleotide sequence ID" value="NZ_CP034465.1"/>
</dbReference>
<dbReference type="AlphaFoldDB" id="A0A3S9H9Y0"/>
<dbReference type="KEGG" id="jeh:EJN90_05440"/>
<gene>
    <name evidence="1" type="ORF">EJN90_05440</name>
</gene>
<reference evidence="2" key="1">
    <citation type="submission" date="2018-12" db="EMBL/GenBank/DDBJ databases">
        <title>Complete genome sequencing of Jeotgalibaca sp. H21T32.</title>
        <authorList>
            <person name="Bae J.-W."/>
            <person name="Lee S.-Y."/>
        </authorList>
    </citation>
    <scope>NUCLEOTIDE SEQUENCE [LARGE SCALE GENOMIC DNA]</scope>
    <source>
        <strain evidence="2">H21T32</strain>
    </source>
</reference>
<protein>
    <submittedName>
        <fullName evidence="1">Uncharacterized protein</fullName>
    </submittedName>
</protein>
<dbReference type="EMBL" id="CP034465">
    <property type="protein sequence ID" value="AZP04158.1"/>
    <property type="molecule type" value="Genomic_DNA"/>
</dbReference>
<dbReference type="OrthoDB" id="2166494at2"/>
<evidence type="ECO:0000313" key="1">
    <source>
        <dbReference type="EMBL" id="AZP04158.1"/>
    </source>
</evidence>
<evidence type="ECO:0000313" key="2">
    <source>
        <dbReference type="Proteomes" id="UP000273326"/>
    </source>
</evidence>
<proteinExistence type="predicted"/>
<sequence>MKLTVKFRSTSIAEIMDSVDQLRENGVSKDNIYIITNQASKDTIRNNYDLRKKDGSIFSSHRLLENVHSILHLQEYEDFYKRNPLFEGQADPLKDYYESIGYGTLVVAIMTTS</sequence>
<accession>A0A3S9H9Y0</accession>
<name>A0A3S9H9Y0_9LACT</name>
<dbReference type="Proteomes" id="UP000273326">
    <property type="component" value="Chromosome"/>
</dbReference>
<organism evidence="1 2">
    <name type="scientific">Jeotgalibaca ciconiae</name>
    <dbReference type="NCBI Taxonomy" id="2496265"/>
    <lineage>
        <taxon>Bacteria</taxon>
        <taxon>Bacillati</taxon>
        <taxon>Bacillota</taxon>
        <taxon>Bacilli</taxon>
        <taxon>Lactobacillales</taxon>
        <taxon>Carnobacteriaceae</taxon>
        <taxon>Jeotgalibaca</taxon>
    </lineage>
</organism>